<sequence length="375" mass="38640">MVHSHEEVSLEPGAARRVALWQALLVVPLALATLLGLIILWPSDSPAGTVPVMSESISLETGTVTEIGETDDAGATPVRVLLTGEGTEVPVHVPAEIVANGLDVGDSIEVMFTPAAVGTGTPYIFWDFERDVPLWLLIGAYVLVVAVVARGKGLAAVAGLALSLAIVVLFMLPALLAGSSPLLVVLVGAGAMMFASIYLAHGISIRTTTAILGTAGGLVVTGILAVLATDWANLTGTLSDSALSLTGYGIQLDQILVCGMILAGLGALNDVTITQVSTVWELRSANPSASTAQLYKQGMVVGRDHIASTIYTLAFAYVGTALPLLMAAAVLDRTFLDTLSTGEIAEEIVRTLVASIGLVLAIPLTTGIASRLARV</sequence>
<gene>
    <name evidence="2" type="ORF">JVW63_05630</name>
</gene>
<comment type="caution">
    <text evidence="2">The sequence shown here is derived from an EMBL/GenBank/DDBJ whole genome shotgun (WGS) entry which is preliminary data.</text>
</comment>
<protein>
    <submittedName>
        <fullName evidence="2">YibE/F family protein</fullName>
    </submittedName>
</protein>
<feature type="transmembrane region" description="Helical" evidence="1">
    <location>
        <begin position="156"/>
        <end position="176"/>
    </location>
</feature>
<organism evidence="2 3">
    <name type="scientific">Flaviflexus equikiangi</name>
    <dbReference type="NCBI Taxonomy" id="2758573"/>
    <lineage>
        <taxon>Bacteria</taxon>
        <taxon>Bacillati</taxon>
        <taxon>Actinomycetota</taxon>
        <taxon>Actinomycetes</taxon>
        <taxon>Actinomycetales</taxon>
        <taxon>Actinomycetaceae</taxon>
        <taxon>Flaviflexus</taxon>
    </lineage>
</organism>
<feature type="transmembrane region" description="Helical" evidence="1">
    <location>
        <begin position="351"/>
        <end position="373"/>
    </location>
</feature>
<keyword evidence="3" id="KW-1185">Reference proteome</keyword>
<feature type="transmembrane region" description="Helical" evidence="1">
    <location>
        <begin position="248"/>
        <end position="268"/>
    </location>
</feature>
<feature type="transmembrane region" description="Helical" evidence="1">
    <location>
        <begin position="207"/>
        <end position="228"/>
    </location>
</feature>
<feature type="transmembrane region" description="Helical" evidence="1">
    <location>
        <begin position="20"/>
        <end position="41"/>
    </location>
</feature>
<reference evidence="3" key="1">
    <citation type="submission" date="2021-02" db="EMBL/GenBank/DDBJ databases">
        <title>Leucobacter sp. CX169.</title>
        <authorList>
            <person name="Cheng Y."/>
        </authorList>
    </citation>
    <scope>NUCLEOTIDE SEQUENCE [LARGE SCALE GENOMIC DNA]</scope>
    <source>
        <strain evidence="3">JY899</strain>
    </source>
</reference>
<dbReference type="Pfam" id="PF07907">
    <property type="entry name" value="YibE_F"/>
    <property type="match status" value="1"/>
</dbReference>
<dbReference type="Proteomes" id="UP000705983">
    <property type="component" value="Unassembled WGS sequence"/>
</dbReference>
<keyword evidence="1" id="KW-1133">Transmembrane helix</keyword>
<dbReference type="EMBL" id="JAFFJS010000003">
    <property type="protein sequence ID" value="MBM9433177.1"/>
    <property type="molecule type" value="Genomic_DNA"/>
</dbReference>
<feature type="transmembrane region" description="Helical" evidence="1">
    <location>
        <begin position="132"/>
        <end position="149"/>
    </location>
</feature>
<keyword evidence="1" id="KW-0812">Transmembrane</keyword>
<proteinExistence type="predicted"/>
<dbReference type="InterPro" id="IPR012507">
    <property type="entry name" value="YibE_F"/>
</dbReference>
<evidence type="ECO:0000313" key="2">
    <source>
        <dbReference type="EMBL" id="MBM9433177.1"/>
    </source>
</evidence>
<accession>A0ABS2TFR5</accession>
<evidence type="ECO:0000256" key="1">
    <source>
        <dbReference type="SAM" id="Phobius"/>
    </source>
</evidence>
<feature type="transmembrane region" description="Helical" evidence="1">
    <location>
        <begin position="182"/>
        <end position="200"/>
    </location>
</feature>
<keyword evidence="1" id="KW-0472">Membrane</keyword>
<name>A0ABS2TFR5_9ACTO</name>
<dbReference type="PANTHER" id="PTHR41771:SF1">
    <property type="entry name" value="MEMBRANE PROTEIN"/>
    <property type="match status" value="1"/>
</dbReference>
<feature type="transmembrane region" description="Helical" evidence="1">
    <location>
        <begin position="309"/>
        <end position="331"/>
    </location>
</feature>
<dbReference type="PANTHER" id="PTHR41771">
    <property type="entry name" value="MEMBRANE PROTEIN-RELATED"/>
    <property type="match status" value="1"/>
</dbReference>
<evidence type="ECO:0000313" key="3">
    <source>
        <dbReference type="Proteomes" id="UP000705983"/>
    </source>
</evidence>